<proteinExistence type="predicted"/>
<name>A0A120G766_PSEFL</name>
<comment type="caution">
    <text evidence="1">The sequence shown here is derived from an EMBL/GenBank/DDBJ whole genome shotgun (WGS) entry which is preliminary data.</text>
</comment>
<dbReference type="EMBL" id="LCYA01000087">
    <property type="protein sequence ID" value="KWV86789.1"/>
    <property type="molecule type" value="Genomic_DNA"/>
</dbReference>
<gene>
    <name evidence="1" type="ORF">PFLmoz3_03526</name>
</gene>
<sequence length="221" mass="24176">MAGNVGQVERHTSLIHTEIVDKITRQVQRRDDLVGKLELVNRPGAHRQHVHLHLAPGVLVFLEQVQAGFEFAVGGLELFAVALVFQEQACTVQGAAHRVLQHGQVFQGLDQVIGGAQAQGFNGIVHDTGTGHDKHRRLRGKVGHLANQLQAAHLGHAQVADHKVGLVALEYLKTLLAITGLQDAEATVFQVGREARAHYFVVIDNQQRGTGFLHVGKRRQN</sequence>
<organism evidence="1 2">
    <name type="scientific">Pseudomonas fluorescens</name>
    <dbReference type="NCBI Taxonomy" id="294"/>
    <lineage>
        <taxon>Bacteria</taxon>
        <taxon>Pseudomonadati</taxon>
        <taxon>Pseudomonadota</taxon>
        <taxon>Gammaproteobacteria</taxon>
        <taxon>Pseudomonadales</taxon>
        <taxon>Pseudomonadaceae</taxon>
        <taxon>Pseudomonas</taxon>
    </lineage>
</organism>
<accession>A0A120G766</accession>
<evidence type="ECO:0000313" key="1">
    <source>
        <dbReference type="EMBL" id="KWV86789.1"/>
    </source>
</evidence>
<evidence type="ECO:0000313" key="2">
    <source>
        <dbReference type="Proteomes" id="UP000061348"/>
    </source>
</evidence>
<dbReference type="Proteomes" id="UP000061348">
    <property type="component" value="Unassembled WGS sequence"/>
</dbReference>
<protein>
    <submittedName>
        <fullName evidence="1">Uncharacterized protein</fullName>
    </submittedName>
</protein>
<reference evidence="1 2" key="1">
    <citation type="submission" date="2015-05" db="EMBL/GenBank/DDBJ databases">
        <title>A genomic and transcriptomic approach to investigate the blue pigment phenotype in Pseudomonas fluorescens.</title>
        <authorList>
            <person name="Andreani N.A."/>
            <person name="Cardazzo B."/>
        </authorList>
    </citation>
    <scope>NUCLEOTIDE SEQUENCE [LARGE SCALE GENOMIC DNA]</scope>
    <source>
        <strain evidence="1 2">Ps_22</strain>
    </source>
</reference>
<dbReference type="AlphaFoldDB" id="A0A120G766"/>